<dbReference type="Gene3D" id="3.80.10.10">
    <property type="entry name" value="Ribonuclease Inhibitor"/>
    <property type="match status" value="2"/>
</dbReference>
<name>A0ABP0T8P3_9BRYO</name>
<protein>
    <submittedName>
        <fullName evidence="1">Uncharacterized protein</fullName>
    </submittedName>
</protein>
<dbReference type="Pfam" id="PF13516">
    <property type="entry name" value="LRR_6"/>
    <property type="match status" value="1"/>
</dbReference>
<dbReference type="PANTHER" id="PTHR24110">
    <property type="entry name" value="CENTROSOMAL PROTEIN OF 78 KDA"/>
    <property type="match status" value="1"/>
</dbReference>
<sequence>ALANAIEGWIQHVELGLCLWNQDLKLISKSLSYTKTLQRLSFANSGLGDIRLQILLEGLQSCVPLQILDLSSCALTNASVTIISSIIKVSVARNTDANWKASLRGSMNTTYSKVAIPKTTMDGQGVIALDLSHNAFTDVLIIEISPILRSNAPLVALNLKNNHLTSSGAKALLDIMKDMNVLQLVDLRGNNENDDLLGVLEGGEHYMAFSHMWAPFWLQLEDDLGSCKIPIPKKMTKRIASHDKKKIGSKPQFKDQHQIVKPKGSAITQIRNKKKLINARPSSIIYSNEMCDIVGHLETSSQSQSLQKCPPSLLKESQNIHKIPKYKNTKTRYLGIPNSFVVKKTTSSSLCLNNDVQHLMSTSHGQQLGISGKPMACRNKVYSSKPKSYFVQKGSQTQDMLQNMGLQVITPQEQDNCYSAHIMSLSPRTHPSHKENKGLLHPTPCLWNNKLYEVDVQDNDATSNEGIHKFLVEKQIKVAPTNRHHQISQQPLYQQLSSISSCSPSCLQAFGALISNTKLESERKQLRKQTKVAKTNNIGVLKRSHKTSGLCKSSCEKSQQKKVKKIFCKSSKETTQLHAPSLSPQERKEIEWNDFVIEMTETLLNLKGDIIHHATNHRSRLGR</sequence>
<reference evidence="1 2" key="1">
    <citation type="submission" date="2024-02" db="EMBL/GenBank/DDBJ databases">
        <authorList>
            <consortium name="ELIXIR-Norway"/>
            <consortium name="Elixir Norway"/>
        </authorList>
    </citation>
    <scope>NUCLEOTIDE SEQUENCE [LARGE SCALE GENOMIC DNA]</scope>
</reference>
<accession>A0ABP0T8P3</accession>
<evidence type="ECO:0000313" key="1">
    <source>
        <dbReference type="EMBL" id="CAK9189920.1"/>
    </source>
</evidence>
<proteinExistence type="predicted"/>
<dbReference type="PANTHER" id="PTHR24110:SF3">
    <property type="entry name" value="CENTROSOMAL PROTEIN OF 78 KDA"/>
    <property type="match status" value="1"/>
</dbReference>
<dbReference type="InterPro" id="IPR001611">
    <property type="entry name" value="Leu-rich_rpt"/>
</dbReference>
<organism evidence="1 2">
    <name type="scientific">Sphagnum troendelagicum</name>
    <dbReference type="NCBI Taxonomy" id="128251"/>
    <lineage>
        <taxon>Eukaryota</taxon>
        <taxon>Viridiplantae</taxon>
        <taxon>Streptophyta</taxon>
        <taxon>Embryophyta</taxon>
        <taxon>Bryophyta</taxon>
        <taxon>Sphagnophytina</taxon>
        <taxon>Sphagnopsida</taxon>
        <taxon>Sphagnales</taxon>
        <taxon>Sphagnaceae</taxon>
        <taxon>Sphagnum</taxon>
    </lineage>
</organism>
<evidence type="ECO:0000313" key="2">
    <source>
        <dbReference type="Proteomes" id="UP001497512"/>
    </source>
</evidence>
<dbReference type="SUPFAM" id="SSF52047">
    <property type="entry name" value="RNI-like"/>
    <property type="match status" value="1"/>
</dbReference>
<dbReference type="EMBL" id="OZ019893">
    <property type="protein sequence ID" value="CAK9189920.1"/>
    <property type="molecule type" value="Genomic_DNA"/>
</dbReference>
<feature type="non-terminal residue" evidence="1">
    <location>
        <position position="1"/>
    </location>
</feature>
<keyword evidence="2" id="KW-1185">Reference proteome</keyword>
<dbReference type="InterPro" id="IPR032675">
    <property type="entry name" value="LRR_dom_sf"/>
</dbReference>
<dbReference type="SMART" id="SM00368">
    <property type="entry name" value="LRR_RI"/>
    <property type="match status" value="4"/>
</dbReference>
<gene>
    <name evidence="1" type="ORF">CSSPTR1EN2_LOCUS532</name>
</gene>
<dbReference type="Proteomes" id="UP001497512">
    <property type="component" value="Chromosome 1"/>
</dbReference>